<accession>A0ABD1NWD3</accession>
<dbReference type="Proteomes" id="UP001604277">
    <property type="component" value="Unassembled WGS sequence"/>
</dbReference>
<evidence type="ECO:0000313" key="2">
    <source>
        <dbReference type="EMBL" id="KAL2455915.1"/>
    </source>
</evidence>
<dbReference type="Pfam" id="PF07970">
    <property type="entry name" value="COPIIcoated_ERV"/>
    <property type="match status" value="1"/>
</dbReference>
<comment type="caution">
    <text evidence="2">The sequence shown here is derived from an EMBL/GenBank/DDBJ whole genome shotgun (WGS) entry which is preliminary data.</text>
</comment>
<dbReference type="AlphaFoldDB" id="A0ABD1NWD3"/>
<name>A0ABD1NWD3_9LAMI</name>
<protein>
    <submittedName>
        <fullName evidence="2">Endoplasmic reticulum vesicle transporter</fullName>
    </submittedName>
</protein>
<organism evidence="2 3">
    <name type="scientific">Forsythia ovata</name>
    <dbReference type="NCBI Taxonomy" id="205694"/>
    <lineage>
        <taxon>Eukaryota</taxon>
        <taxon>Viridiplantae</taxon>
        <taxon>Streptophyta</taxon>
        <taxon>Embryophyta</taxon>
        <taxon>Tracheophyta</taxon>
        <taxon>Spermatophyta</taxon>
        <taxon>Magnoliopsida</taxon>
        <taxon>eudicotyledons</taxon>
        <taxon>Gunneridae</taxon>
        <taxon>Pentapetalae</taxon>
        <taxon>asterids</taxon>
        <taxon>lamiids</taxon>
        <taxon>Lamiales</taxon>
        <taxon>Oleaceae</taxon>
        <taxon>Forsythieae</taxon>
        <taxon>Forsythia</taxon>
    </lineage>
</organism>
<evidence type="ECO:0000259" key="1">
    <source>
        <dbReference type="Pfam" id="PF07970"/>
    </source>
</evidence>
<gene>
    <name evidence="2" type="ORF">Fot_57197</name>
</gene>
<reference evidence="3" key="1">
    <citation type="submission" date="2024-07" db="EMBL/GenBank/DDBJ databases">
        <title>Two chromosome-level genome assemblies of Korean endemic species Abeliophyllum distichum and Forsythia ovata (Oleaceae).</title>
        <authorList>
            <person name="Jang H."/>
        </authorList>
    </citation>
    <scope>NUCLEOTIDE SEQUENCE [LARGE SCALE GENOMIC DNA]</scope>
</reference>
<dbReference type="InterPro" id="IPR012936">
    <property type="entry name" value="Erv_C"/>
</dbReference>
<feature type="domain" description="Endoplasmic reticulum vesicle transporter C-terminal" evidence="1">
    <location>
        <begin position="135"/>
        <end position="181"/>
    </location>
</feature>
<sequence>MKDKVKNLKHGGLAQTRILNERDETESFRLWMRCPVGFLPISNKFGRRGRWTEDEIGEKSCSASDEMSSGSDKVQQKDATLQHNCIAEKMFDLVKSTKFSLKTIVVASILTHMVFHPDGLNAYLNAYFRVLSVYGIFTENIENVKNMIGVLQCKREGFIQEVEDEVGKGCNIHGSLEVNKVPA</sequence>
<evidence type="ECO:0000313" key="3">
    <source>
        <dbReference type="Proteomes" id="UP001604277"/>
    </source>
</evidence>
<keyword evidence="3" id="KW-1185">Reference proteome</keyword>
<dbReference type="EMBL" id="JBFOLJ010000090">
    <property type="protein sequence ID" value="KAL2455915.1"/>
    <property type="molecule type" value="Genomic_DNA"/>
</dbReference>
<proteinExistence type="predicted"/>